<evidence type="ECO:0000313" key="2">
    <source>
        <dbReference type="JaponicusDB" id="SJAG_01767"/>
    </source>
</evidence>
<dbReference type="STRING" id="402676.B6JYU7"/>
<dbReference type="Proteomes" id="UP000001744">
    <property type="component" value="Unassembled WGS sequence"/>
</dbReference>
<keyword evidence="3" id="KW-1185">Reference proteome</keyword>
<dbReference type="PANTHER" id="PTHR28066">
    <property type="entry name" value="37S RIBOSOMAL PROTEIN MRP10, MITOCHONDRIAL"/>
    <property type="match status" value="1"/>
</dbReference>
<dbReference type="RefSeq" id="XP_002173008.1">
    <property type="nucleotide sequence ID" value="XM_002172972.2"/>
</dbReference>
<protein>
    <submittedName>
        <fullName evidence="1">Ribosomal protein subunit Mrp10</fullName>
    </submittedName>
</protein>
<dbReference type="GeneID" id="7048197"/>
<gene>
    <name evidence="2" type="primary">mrp10</name>
    <name evidence="1" type="ORF">SJAG_01767</name>
</gene>
<dbReference type="PANTHER" id="PTHR28066:SF1">
    <property type="entry name" value="SMALL RIBOSOMAL SUBUNIT PROTEIN MS37"/>
    <property type="match status" value="1"/>
</dbReference>
<dbReference type="AlphaFoldDB" id="B6JYU7"/>
<dbReference type="InterPro" id="IPR017264">
    <property type="entry name" value="Ribosomal_mS37_fun"/>
</dbReference>
<dbReference type="VEuPathDB" id="FungiDB:SJAG_01767"/>
<dbReference type="OrthoDB" id="2210at2759"/>
<dbReference type="GO" id="GO:0005739">
    <property type="term" value="C:mitochondrion"/>
    <property type="evidence" value="ECO:0007669"/>
    <property type="project" value="GOC"/>
</dbReference>
<evidence type="ECO:0000313" key="3">
    <source>
        <dbReference type="Proteomes" id="UP000001744"/>
    </source>
</evidence>
<keyword evidence="1" id="KW-0687">Ribonucleoprotein</keyword>
<keyword evidence="1" id="KW-0689">Ribosomal protein</keyword>
<accession>B6JYU7</accession>
<dbReference type="GO" id="GO:0003735">
    <property type="term" value="F:structural constituent of ribosome"/>
    <property type="evidence" value="ECO:0007669"/>
    <property type="project" value="InterPro"/>
</dbReference>
<dbReference type="GO" id="GO:0005840">
    <property type="term" value="C:ribosome"/>
    <property type="evidence" value="ECO:0007669"/>
    <property type="project" value="UniProtKB-KW"/>
</dbReference>
<proteinExistence type="predicted"/>
<organism evidence="1 3">
    <name type="scientific">Schizosaccharomyces japonicus (strain yFS275 / FY16936)</name>
    <name type="common">Fission yeast</name>
    <dbReference type="NCBI Taxonomy" id="402676"/>
    <lineage>
        <taxon>Eukaryota</taxon>
        <taxon>Fungi</taxon>
        <taxon>Dikarya</taxon>
        <taxon>Ascomycota</taxon>
        <taxon>Taphrinomycotina</taxon>
        <taxon>Schizosaccharomycetes</taxon>
        <taxon>Schizosaccharomycetales</taxon>
        <taxon>Schizosaccharomycetaceae</taxon>
        <taxon>Schizosaccharomyces</taxon>
    </lineage>
</organism>
<dbReference type="HOGENOM" id="CLU_162186_1_0_1"/>
<dbReference type="JaponicusDB" id="SJAG_01767">
    <property type="gene designation" value="mrp10"/>
</dbReference>
<reference evidence="1 3" key="1">
    <citation type="journal article" date="2011" name="Science">
        <title>Comparative functional genomics of the fission yeasts.</title>
        <authorList>
            <person name="Rhind N."/>
            <person name="Chen Z."/>
            <person name="Yassour M."/>
            <person name="Thompson D.A."/>
            <person name="Haas B.J."/>
            <person name="Habib N."/>
            <person name="Wapinski I."/>
            <person name="Roy S."/>
            <person name="Lin M.F."/>
            <person name="Heiman D.I."/>
            <person name="Young S.K."/>
            <person name="Furuya K."/>
            <person name="Guo Y."/>
            <person name="Pidoux A."/>
            <person name="Chen H.M."/>
            <person name="Robbertse B."/>
            <person name="Goldberg J.M."/>
            <person name="Aoki K."/>
            <person name="Bayne E.H."/>
            <person name="Berlin A.M."/>
            <person name="Desjardins C.A."/>
            <person name="Dobbs E."/>
            <person name="Dukaj L."/>
            <person name="Fan L."/>
            <person name="FitzGerald M.G."/>
            <person name="French C."/>
            <person name="Gujja S."/>
            <person name="Hansen K."/>
            <person name="Keifenheim D."/>
            <person name="Levin J.Z."/>
            <person name="Mosher R.A."/>
            <person name="Mueller C.A."/>
            <person name="Pfiffner J."/>
            <person name="Priest M."/>
            <person name="Russ C."/>
            <person name="Smialowska A."/>
            <person name="Swoboda P."/>
            <person name="Sykes S.M."/>
            <person name="Vaughn M."/>
            <person name="Vengrova S."/>
            <person name="Yoder R."/>
            <person name="Zeng Q."/>
            <person name="Allshire R."/>
            <person name="Baulcombe D."/>
            <person name="Birren B.W."/>
            <person name="Brown W."/>
            <person name="Ekwall K."/>
            <person name="Kellis M."/>
            <person name="Leatherwood J."/>
            <person name="Levin H."/>
            <person name="Margalit H."/>
            <person name="Martienssen R."/>
            <person name="Nieduszynski C.A."/>
            <person name="Spatafora J.W."/>
            <person name="Friedman N."/>
            <person name="Dalgaard J.Z."/>
            <person name="Baumann P."/>
            <person name="Niki H."/>
            <person name="Regev A."/>
            <person name="Nusbaum C."/>
        </authorList>
    </citation>
    <scope>NUCLEOTIDE SEQUENCE [LARGE SCALE GENOMIC DNA]</scope>
    <source>
        <strain evidence="3">yFS275 / FY16936</strain>
    </source>
</reference>
<name>B6JYU7_SCHJY</name>
<dbReference type="GO" id="GO:0032543">
    <property type="term" value="P:mitochondrial translation"/>
    <property type="evidence" value="ECO:0007669"/>
    <property type="project" value="InterPro"/>
</dbReference>
<dbReference type="eggNOG" id="ENOG502SBFK">
    <property type="taxonomic scope" value="Eukaryota"/>
</dbReference>
<dbReference type="EMBL" id="KE651168">
    <property type="protein sequence ID" value="EEB06715.1"/>
    <property type="molecule type" value="Genomic_DNA"/>
</dbReference>
<dbReference type="OMA" id="AAMLGCW"/>
<evidence type="ECO:0000313" key="1">
    <source>
        <dbReference type="EMBL" id="EEB06715.1"/>
    </source>
</evidence>
<sequence>MSGKVVHVPRLQNLSRLRVRPKKTKSSIPCAEQMAAMLGCWQTNGGVPDAPQCAQLAINLQACMQKQSAKQRPPKDTINYHLARLGKLL</sequence>